<evidence type="ECO:0000256" key="5">
    <source>
        <dbReference type="RuleBase" id="RU361277"/>
    </source>
</evidence>
<dbReference type="InterPro" id="IPR020843">
    <property type="entry name" value="ER"/>
</dbReference>
<reference evidence="7" key="1">
    <citation type="submission" date="2022-07" db="EMBL/GenBank/DDBJ databases">
        <title>Phylogenomic reconstructions and comparative analyses of Kickxellomycotina fungi.</title>
        <authorList>
            <person name="Reynolds N.K."/>
            <person name="Stajich J.E."/>
            <person name="Barry K."/>
            <person name="Grigoriev I.V."/>
            <person name="Crous P."/>
            <person name="Smith M.E."/>
        </authorList>
    </citation>
    <scope>NUCLEOTIDE SEQUENCE</scope>
    <source>
        <strain evidence="7">RSA 861</strain>
    </source>
</reference>
<evidence type="ECO:0000259" key="6">
    <source>
        <dbReference type="SMART" id="SM00829"/>
    </source>
</evidence>
<evidence type="ECO:0000256" key="2">
    <source>
        <dbReference type="ARBA" id="ARBA00022723"/>
    </source>
</evidence>
<evidence type="ECO:0000313" key="8">
    <source>
        <dbReference type="Proteomes" id="UP001150569"/>
    </source>
</evidence>
<protein>
    <recommendedName>
        <fullName evidence="6">Enoyl reductase (ER) domain-containing protein</fullName>
    </recommendedName>
</protein>
<accession>A0A9W7ZPE0</accession>
<dbReference type="Proteomes" id="UP001150569">
    <property type="component" value="Unassembled WGS sequence"/>
</dbReference>
<dbReference type="Pfam" id="PF00107">
    <property type="entry name" value="ADH_zinc_N"/>
    <property type="match status" value="1"/>
</dbReference>
<dbReference type="AlphaFoldDB" id="A0A9W7ZPE0"/>
<comment type="similarity">
    <text evidence="5">Belongs to the zinc-containing alcohol dehydrogenase family.</text>
</comment>
<dbReference type="Gene3D" id="3.90.180.10">
    <property type="entry name" value="Medium-chain alcohol dehydrogenases, catalytic domain"/>
    <property type="match status" value="1"/>
</dbReference>
<dbReference type="SMART" id="SM00829">
    <property type="entry name" value="PKS_ER"/>
    <property type="match status" value="1"/>
</dbReference>
<sequence length="352" mass="38128">MSIPTSIEPKFKCYALKAPGQKVEPWAYTPRPLGPHDVEVAIDHCGVCGTDCANVFEGWASAYPFVPGHEVVGRVKTLGDQVQRFKVGDRVSVGYLAYTCDDSELCNQCQKGQDSYCVRGVPTAGGLFADGTMAYGGFAESIRVQDKHVSRVPDNLEDKYVAPLVCGGATVFNPMRRHNVQAGDRVGIVGIGGLGHLAIQFARALGAQVTAFTTKEDKRAECFEFGANHVVNINDADQVKRAAMSIDFLLVTSNSVHTDWAQLAGFMDLHSKIVLVGIPAAPLSIPVGPFLMKDLQINTSVVGDAPHVQATLDFAAEHGIRPWVEEMPMSQAHEALTYVRDGKARYRVVLNN</sequence>
<proteinExistence type="inferred from homology"/>
<keyword evidence="4" id="KW-0560">Oxidoreductase</keyword>
<dbReference type="InterPro" id="IPR047109">
    <property type="entry name" value="CAD-like"/>
</dbReference>
<dbReference type="InterPro" id="IPR013154">
    <property type="entry name" value="ADH-like_N"/>
</dbReference>
<dbReference type="SUPFAM" id="SSF50129">
    <property type="entry name" value="GroES-like"/>
    <property type="match status" value="1"/>
</dbReference>
<name>A0A9W7ZPE0_9FUNG</name>
<dbReference type="InterPro" id="IPR013149">
    <property type="entry name" value="ADH-like_C"/>
</dbReference>
<dbReference type="OrthoDB" id="1879366at2759"/>
<dbReference type="InterPro" id="IPR029752">
    <property type="entry name" value="D-isomer_DH_CS1"/>
</dbReference>
<keyword evidence="3 5" id="KW-0862">Zinc</keyword>
<dbReference type="Gene3D" id="3.40.50.720">
    <property type="entry name" value="NAD(P)-binding Rossmann-like Domain"/>
    <property type="match status" value="1"/>
</dbReference>
<dbReference type="FunFam" id="3.40.50.720:FF:000022">
    <property type="entry name" value="Cinnamyl alcohol dehydrogenase"/>
    <property type="match status" value="1"/>
</dbReference>
<comment type="cofactor">
    <cofactor evidence="1 5">
        <name>Zn(2+)</name>
        <dbReference type="ChEBI" id="CHEBI:29105"/>
    </cofactor>
</comment>
<dbReference type="EMBL" id="JANBPT010000777">
    <property type="protein sequence ID" value="KAJ1913074.1"/>
    <property type="molecule type" value="Genomic_DNA"/>
</dbReference>
<keyword evidence="2 5" id="KW-0479">Metal-binding</keyword>
<evidence type="ECO:0000256" key="1">
    <source>
        <dbReference type="ARBA" id="ARBA00001947"/>
    </source>
</evidence>
<dbReference type="InterPro" id="IPR011032">
    <property type="entry name" value="GroES-like_sf"/>
</dbReference>
<evidence type="ECO:0000256" key="3">
    <source>
        <dbReference type="ARBA" id="ARBA00022833"/>
    </source>
</evidence>
<dbReference type="GO" id="GO:0016616">
    <property type="term" value="F:oxidoreductase activity, acting on the CH-OH group of donors, NAD or NADP as acceptor"/>
    <property type="evidence" value="ECO:0007669"/>
    <property type="project" value="InterPro"/>
</dbReference>
<dbReference type="InterPro" id="IPR002328">
    <property type="entry name" value="ADH_Zn_CS"/>
</dbReference>
<gene>
    <name evidence="7" type="ORF">IWQ60_009373</name>
</gene>
<evidence type="ECO:0000313" key="7">
    <source>
        <dbReference type="EMBL" id="KAJ1913074.1"/>
    </source>
</evidence>
<comment type="caution">
    <text evidence="7">The sequence shown here is derived from an EMBL/GenBank/DDBJ whole genome shotgun (WGS) entry which is preliminary data.</text>
</comment>
<evidence type="ECO:0000256" key="4">
    <source>
        <dbReference type="ARBA" id="ARBA00023002"/>
    </source>
</evidence>
<dbReference type="CDD" id="cd05283">
    <property type="entry name" value="CAD1"/>
    <property type="match status" value="1"/>
</dbReference>
<dbReference type="GO" id="GO:0008270">
    <property type="term" value="F:zinc ion binding"/>
    <property type="evidence" value="ECO:0007669"/>
    <property type="project" value="InterPro"/>
</dbReference>
<dbReference type="SUPFAM" id="SSF51735">
    <property type="entry name" value="NAD(P)-binding Rossmann-fold domains"/>
    <property type="match status" value="1"/>
</dbReference>
<dbReference type="PROSITE" id="PS00065">
    <property type="entry name" value="D_2_HYDROXYACID_DH_1"/>
    <property type="match status" value="1"/>
</dbReference>
<dbReference type="Pfam" id="PF08240">
    <property type="entry name" value="ADH_N"/>
    <property type="match status" value="1"/>
</dbReference>
<organism evidence="7 8">
    <name type="scientific">Tieghemiomyces parasiticus</name>
    <dbReference type="NCBI Taxonomy" id="78921"/>
    <lineage>
        <taxon>Eukaryota</taxon>
        <taxon>Fungi</taxon>
        <taxon>Fungi incertae sedis</taxon>
        <taxon>Zoopagomycota</taxon>
        <taxon>Kickxellomycotina</taxon>
        <taxon>Dimargaritomycetes</taxon>
        <taxon>Dimargaritales</taxon>
        <taxon>Dimargaritaceae</taxon>
        <taxon>Tieghemiomyces</taxon>
    </lineage>
</organism>
<dbReference type="InterPro" id="IPR036291">
    <property type="entry name" value="NAD(P)-bd_dom_sf"/>
</dbReference>
<dbReference type="PROSITE" id="PS00059">
    <property type="entry name" value="ADH_ZINC"/>
    <property type="match status" value="1"/>
</dbReference>
<feature type="domain" description="Enoyl reductase (ER)" evidence="6">
    <location>
        <begin position="20"/>
        <end position="350"/>
    </location>
</feature>
<keyword evidence="8" id="KW-1185">Reference proteome</keyword>
<dbReference type="PANTHER" id="PTHR42683">
    <property type="entry name" value="ALDEHYDE REDUCTASE"/>
    <property type="match status" value="1"/>
</dbReference>